<dbReference type="EMBL" id="RBNI01001712">
    <property type="protein sequence ID" value="RUP50067.1"/>
    <property type="molecule type" value="Genomic_DNA"/>
</dbReference>
<accession>A0A433DGV2</accession>
<name>A0A433DGV2_9FUNG</name>
<dbReference type="Proteomes" id="UP000268093">
    <property type="component" value="Unassembled WGS sequence"/>
</dbReference>
<comment type="caution">
    <text evidence="1">The sequence shown here is derived from an EMBL/GenBank/DDBJ whole genome shotgun (WGS) entry which is preliminary data.</text>
</comment>
<keyword evidence="2" id="KW-1185">Reference proteome</keyword>
<sequence length="121" mass="13559">MNTDRNAHEHVLRTLSDLAVNTEEIRAFKGFEAEIVVVKITVVDYGRIELFGVRQFIGLGVHVGMKFLNDVGKRLGSFLVQIRNGYACRKNSIIGVLCRHVRGSFGCKVVELHGSNSLREM</sequence>
<evidence type="ECO:0000313" key="2">
    <source>
        <dbReference type="Proteomes" id="UP000268093"/>
    </source>
</evidence>
<evidence type="ECO:0000313" key="1">
    <source>
        <dbReference type="EMBL" id="RUP50067.1"/>
    </source>
</evidence>
<proteinExistence type="predicted"/>
<gene>
    <name evidence="1" type="ORF">BC936DRAFT_140482</name>
</gene>
<reference evidence="1 2" key="1">
    <citation type="journal article" date="2018" name="New Phytol.">
        <title>Phylogenomics of Endogonaceae and evolution of mycorrhizas within Mucoromycota.</title>
        <authorList>
            <person name="Chang Y."/>
            <person name="Desiro A."/>
            <person name="Na H."/>
            <person name="Sandor L."/>
            <person name="Lipzen A."/>
            <person name="Clum A."/>
            <person name="Barry K."/>
            <person name="Grigoriev I.V."/>
            <person name="Martin F.M."/>
            <person name="Stajich J.E."/>
            <person name="Smith M.E."/>
            <person name="Bonito G."/>
            <person name="Spatafora J.W."/>
        </authorList>
    </citation>
    <scope>NUCLEOTIDE SEQUENCE [LARGE SCALE GENOMIC DNA]</scope>
    <source>
        <strain evidence="1 2">GMNB39</strain>
    </source>
</reference>
<organism evidence="1 2">
    <name type="scientific">Jimgerdemannia flammicorona</name>
    <dbReference type="NCBI Taxonomy" id="994334"/>
    <lineage>
        <taxon>Eukaryota</taxon>
        <taxon>Fungi</taxon>
        <taxon>Fungi incertae sedis</taxon>
        <taxon>Mucoromycota</taxon>
        <taxon>Mucoromycotina</taxon>
        <taxon>Endogonomycetes</taxon>
        <taxon>Endogonales</taxon>
        <taxon>Endogonaceae</taxon>
        <taxon>Jimgerdemannia</taxon>
    </lineage>
</organism>
<dbReference type="AlphaFoldDB" id="A0A433DGV2"/>
<protein>
    <submittedName>
        <fullName evidence="1">Uncharacterized protein</fullName>
    </submittedName>
</protein>